<comment type="caution">
    <text evidence="4">The sequence shown here is derived from an EMBL/GenBank/DDBJ whole genome shotgun (WGS) entry which is preliminary data.</text>
</comment>
<dbReference type="InterPro" id="IPR011141">
    <property type="entry name" value="Polyketide_synthase_type-III"/>
</dbReference>
<dbReference type="InterPro" id="IPR016039">
    <property type="entry name" value="Thiolase-like"/>
</dbReference>
<evidence type="ECO:0000256" key="1">
    <source>
        <dbReference type="ARBA" id="ARBA00022679"/>
    </source>
</evidence>
<dbReference type="PANTHER" id="PTHR11877:SF46">
    <property type="entry name" value="TYPE III POLYKETIDE SYNTHASE A"/>
    <property type="match status" value="1"/>
</dbReference>
<dbReference type="PIRSF" id="PIRSF000451">
    <property type="entry name" value="PKS_III"/>
    <property type="match status" value="1"/>
</dbReference>
<feature type="domain" description="FAE" evidence="3">
    <location>
        <begin position="30"/>
        <end position="206"/>
    </location>
</feature>
<dbReference type="Pfam" id="PF08392">
    <property type="entry name" value="FAE1_CUT1_RppA"/>
    <property type="match status" value="1"/>
</dbReference>
<dbReference type="Gene3D" id="3.40.47.10">
    <property type="match status" value="2"/>
</dbReference>
<feature type="active site" description="Acyl-thioester intermediate" evidence="2">
    <location>
        <position position="143"/>
    </location>
</feature>
<sequence length="342" mass="37323">MILTSLATATPPYQYKQPECLTAMREADFWPQLAPRSQTILEKVLSSRQSGIDSRSFCLPDLQQAWSKNAQGLNEYFEQEAPKLAVAAANKAIADAQLDIGEIDALMVTTCTGYLCPGLSSHIAEQLGLKPNAYHQDLTGYGCGAAIPMLQMADGYLHAQPAGARVLTICVEICSAAFYVEDDFGVLISTCLFGDGAAAAIWTKQQAGGLNFSNFQSIHHPAGRELIRFTNANGQLRNQLDRKVPGLVGETAAQIYQQRSFDPDHHITHGGGRDVIEALEAVLPVDQLEPAREVMRHHGNLSSPSVLFALKYQLDRNPQSDRLWLCTFGAGFSMHSCEAVRC</sequence>
<dbReference type="PANTHER" id="PTHR11877">
    <property type="entry name" value="HYDROXYMETHYLGLUTARYL-COA SYNTHASE"/>
    <property type="match status" value="1"/>
</dbReference>
<dbReference type="GO" id="GO:0016020">
    <property type="term" value="C:membrane"/>
    <property type="evidence" value="ECO:0007669"/>
    <property type="project" value="InterPro"/>
</dbReference>
<gene>
    <name evidence="4" type="ORF">JIN82_03720</name>
</gene>
<keyword evidence="5" id="KW-1185">Reference proteome</keyword>
<evidence type="ECO:0000313" key="4">
    <source>
        <dbReference type="EMBL" id="MBK1790262.1"/>
    </source>
</evidence>
<proteinExistence type="predicted"/>
<dbReference type="GO" id="GO:0016747">
    <property type="term" value="F:acyltransferase activity, transferring groups other than amino-acyl groups"/>
    <property type="evidence" value="ECO:0007669"/>
    <property type="project" value="InterPro"/>
</dbReference>
<accession>A0A8J7MBA2</accession>
<dbReference type="RefSeq" id="WP_200310299.1">
    <property type="nucleotide sequence ID" value="NZ_JAENIM010000021.1"/>
</dbReference>
<dbReference type="InterPro" id="IPR013601">
    <property type="entry name" value="FAE1_typ3_polyketide_synth"/>
</dbReference>
<dbReference type="GO" id="GO:0006633">
    <property type="term" value="P:fatty acid biosynthetic process"/>
    <property type="evidence" value="ECO:0007669"/>
    <property type="project" value="InterPro"/>
</dbReference>
<organism evidence="4 5">
    <name type="scientific">Persicirhabdus sediminis</name>
    <dbReference type="NCBI Taxonomy" id="454144"/>
    <lineage>
        <taxon>Bacteria</taxon>
        <taxon>Pseudomonadati</taxon>
        <taxon>Verrucomicrobiota</taxon>
        <taxon>Verrucomicrobiia</taxon>
        <taxon>Verrucomicrobiales</taxon>
        <taxon>Verrucomicrobiaceae</taxon>
        <taxon>Persicirhabdus</taxon>
    </lineage>
</organism>
<reference evidence="4" key="1">
    <citation type="submission" date="2021-01" db="EMBL/GenBank/DDBJ databases">
        <title>Modified the classification status of verrucomicrobia.</title>
        <authorList>
            <person name="Feng X."/>
        </authorList>
    </citation>
    <scope>NUCLEOTIDE SEQUENCE</scope>
    <source>
        <strain evidence="4">_KCTC 22039</strain>
    </source>
</reference>
<keyword evidence="1" id="KW-0808">Transferase</keyword>
<dbReference type="Proteomes" id="UP000624703">
    <property type="component" value="Unassembled WGS sequence"/>
</dbReference>
<dbReference type="SUPFAM" id="SSF53901">
    <property type="entry name" value="Thiolase-like"/>
    <property type="match status" value="2"/>
</dbReference>
<evidence type="ECO:0000313" key="5">
    <source>
        <dbReference type="Proteomes" id="UP000624703"/>
    </source>
</evidence>
<protein>
    <submittedName>
        <fullName evidence="4">Stilbene synthase</fullName>
    </submittedName>
</protein>
<dbReference type="AlphaFoldDB" id="A0A8J7MBA2"/>
<dbReference type="GO" id="GO:0030639">
    <property type="term" value="P:polyketide biosynthetic process"/>
    <property type="evidence" value="ECO:0007669"/>
    <property type="project" value="TreeGrafter"/>
</dbReference>
<name>A0A8J7MBA2_9BACT</name>
<evidence type="ECO:0000256" key="2">
    <source>
        <dbReference type="PIRSR" id="PIRSR000451-1"/>
    </source>
</evidence>
<dbReference type="EMBL" id="JAENIM010000021">
    <property type="protein sequence ID" value="MBK1790262.1"/>
    <property type="molecule type" value="Genomic_DNA"/>
</dbReference>
<evidence type="ECO:0000259" key="3">
    <source>
        <dbReference type="Pfam" id="PF08392"/>
    </source>
</evidence>